<keyword evidence="1" id="KW-0812">Transmembrane</keyword>
<evidence type="ECO:0000313" key="2">
    <source>
        <dbReference type="EMBL" id="CAI3991329.1"/>
    </source>
</evidence>
<reference evidence="2" key="1">
    <citation type="submission" date="2022-10" db="EMBL/GenBank/DDBJ databases">
        <authorList>
            <person name="Chen Y."/>
            <person name="Dougan E. K."/>
            <person name="Chan C."/>
            <person name="Rhodes N."/>
            <person name="Thang M."/>
        </authorList>
    </citation>
    <scope>NUCLEOTIDE SEQUENCE</scope>
</reference>
<gene>
    <name evidence="2" type="ORF">C1SCF055_LOCUS18247</name>
</gene>
<proteinExistence type="predicted"/>
<sequence length="116" mass="12980">MPDFKLAVDKNNKATELALLRVCGTVQQNPHMRAFWASTISCFLAFLGWFALAPLALEVATSMGTCENQLYPPEDNPKRVAYLKYKSLKTGGCNITTSTTTTSWACYHWCQVCQLH</sequence>
<evidence type="ECO:0000313" key="3">
    <source>
        <dbReference type="EMBL" id="CAL1144704.1"/>
    </source>
</evidence>
<dbReference type="AlphaFoldDB" id="A0A9P1CGP4"/>
<dbReference type="OrthoDB" id="426475at2759"/>
<feature type="transmembrane region" description="Helical" evidence="1">
    <location>
        <begin position="34"/>
        <end position="57"/>
    </location>
</feature>
<keyword evidence="1" id="KW-0472">Membrane</keyword>
<accession>A0A9P1CGP4</accession>
<evidence type="ECO:0000313" key="4">
    <source>
        <dbReference type="EMBL" id="CAL4778641.1"/>
    </source>
</evidence>
<organism evidence="2">
    <name type="scientific">Cladocopium goreaui</name>
    <dbReference type="NCBI Taxonomy" id="2562237"/>
    <lineage>
        <taxon>Eukaryota</taxon>
        <taxon>Sar</taxon>
        <taxon>Alveolata</taxon>
        <taxon>Dinophyceae</taxon>
        <taxon>Suessiales</taxon>
        <taxon>Symbiodiniaceae</taxon>
        <taxon>Cladocopium</taxon>
    </lineage>
</organism>
<comment type="caution">
    <text evidence="2">The sequence shown here is derived from an EMBL/GenBank/DDBJ whole genome shotgun (WGS) entry which is preliminary data.</text>
</comment>
<keyword evidence="5" id="KW-1185">Reference proteome</keyword>
<dbReference type="EMBL" id="CAMXCT020001579">
    <property type="protein sequence ID" value="CAL1144704.1"/>
    <property type="molecule type" value="Genomic_DNA"/>
</dbReference>
<protein>
    <submittedName>
        <fullName evidence="4">Nitrate transporter</fullName>
    </submittedName>
</protein>
<dbReference type="EMBL" id="CAMXCT010001579">
    <property type="protein sequence ID" value="CAI3991329.1"/>
    <property type="molecule type" value="Genomic_DNA"/>
</dbReference>
<evidence type="ECO:0000256" key="1">
    <source>
        <dbReference type="SAM" id="Phobius"/>
    </source>
</evidence>
<name>A0A9P1CGP4_9DINO</name>
<evidence type="ECO:0000313" key="5">
    <source>
        <dbReference type="Proteomes" id="UP001152797"/>
    </source>
</evidence>
<reference evidence="3" key="2">
    <citation type="submission" date="2024-04" db="EMBL/GenBank/DDBJ databases">
        <authorList>
            <person name="Chen Y."/>
            <person name="Shah S."/>
            <person name="Dougan E. K."/>
            <person name="Thang M."/>
            <person name="Chan C."/>
        </authorList>
    </citation>
    <scope>NUCLEOTIDE SEQUENCE [LARGE SCALE GENOMIC DNA]</scope>
</reference>
<dbReference type="EMBL" id="CAMXCT030001579">
    <property type="protein sequence ID" value="CAL4778641.1"/>
    <property type="molecule type" value="Genomic_DNA"/>
</dbReference>
<keyword evidence="1" id="KW-1133">Transmembrane helix</keyword>
<dbReference type="Proteomes" id="UP001152797">
    <property type="component" value="Unassembled WGS sequence"/>
</dbReference>